<accession>A0A183Q852</accession>
<keyword evidence="2" id="KW-1185">Reference proteome</keyword>
<evidence type="ECO:0000313" key="2">
    <source>
        <dbReference type="Proteomes" id="UP000269396"/>
    </source>
</evidence>
<sequence length="103" mass="11494">MPWVLSHSKTISSAYSRSRSLSRGNRSTPPLLTSIEAVSRMSSMTKLKGNGEIGQPCLTGLGWLYSLTLPEMFVYRAFKILTNFSGTPFFNRQSQRTVLSNES</sequence>
<reference evidence="1 2" key="1">
    <citation type="submission" date="2018-11" db="EMBL/GenBank/DDBJ databases">
        <authorList>
            <consortium name="Pathogen Informatics"/>
        </authorList>
    </citation>
    <scope>NUCLEOTIDE SEQUENCE [LARGE SCALE GENOMIC DNA]</scope>
    <source>
        <strain>Denwood</strain>
        <strain evidence="2">Zambia</strain>
    </source>
</reference>
<protein>
    <submittedName>
        <fullName evidence="1">Uncharacterized protein</fullName>
    </submittedName>
</protein>
<proteinExistence type="predicted"/>
<evidence type="ECO:0000313" key="1">
    <source>
        <dbReference type="EMBL" id="VDP88511.1"/>
    </source>
</evidence>
<dbReference type="STRING" id="31246.A0A183Q852"/>
<dbReference type="AlphaFoldDB" id="A0A183Q852"/>
<gene>
    <name evidence="1" type="ORF">SMTD_LOCUS22788</name>
</gene>
<feature type="non-terminal residue" evidence="1">
    <location>
        <position position="103"/>
    </location>
</feature>
<dbReference type="EMBL" id="UZAL01054366">
    <property type="protein sequence ID" value="VDP88511.1"/>
    <property type="molecule type" value="Genomic_DNA"/>
</dbReference>
<organism evidence="1 2">
    <name type="scientific">Schistosoma mattheei</name>
    <dbReference type="NCBI Taxonomy" id="31246"/>
    <lineage>
        <taxon>Eukaryota</taxon>
        <taxon>Metazoa</taxon>
        <taxon>Spiralia</taxon>
        <taxon>Lophotrochozoa</taxon>
        <taxon>Platyhelminthes</taxon>
        <taxon>Trematoda</taxon>
        <taxon>Digenea</taxon>
        <taxon>Strigeidida</taxon>
        <taxon>Schistosomatoidea</taxon>
        <taxon>Schistosomatidae</taxon>
        <taxon>Schistosoma</taxon>
    </lineage>
</organism>
<name>A0A183Q852_9TREM</name>
<dbReference type="Proteomes" id="UP000269396">
    <property type="component" value="Unassembled WGS sequence"/>
</dbReference>